<gene>
    <name evidence="2" type="ORF">PDE001_LOCUS8443</name>
</gene>
<reference evidence="2" key="1">
    <citation type="submission" date="2022-12" db="EMBL/GenBank/DDBJ databases">
        <authorList>
            <person name="Webb A."/>
        </authorList>
    </citation>
    <scope>NUCLEOTIDE SEQUENCE</scope>
    <source>
        <strain evidence="2">Pd1</strain>
    </source>
</reference>
<feature type="compositionally biased region" description="Polar residues" evidence="1">
    <location>
        <begin position="65"/>
        <end position="88"/>
    </location>
</feature>
<sequence length="225" mass="25313">MKVPACRACVRRANIGTLMPPHERVRRTPDTDLQFGFYSKTWSKPQGADQKPSVLPPDRCRDTSPSKSTPVLGSTQHASSLPTTSKLCQQEEEEEDINDPFLESCERMKRVTGEKSHSNRGSDHAEVYPIRLQPRSIVAQADTHLYSMLPSKTRPSIDPQISADMSSTERAVLNCLTELGKMAEDTSATARRNGIYCEQHWQKELQMEIDACHSQVHRTTVTSQF</sequence>
<feature type="region of interest" description="Disordered" evidence="1">
    <location>
        <begin position="39"/>
        <end position="98"/>
    </location>
</feature>
<evidence type="ECO:0000313" key="2">
    <source>
        <dbReference type="EMBL" id="CAI5742854.1"/>
    </source>
</evidence>
<keyword evidence="3" id="KW-1185">Reference proteome</keyword>
<dbReference type="Proteomes" id="UP001162029">
    <property type="component" value="Unassembled WGS sequence"/>
</dbReference>
<evidence type="ECO:0000256" key="1">
    <source>
        <dbReference type="SAM" id="MobiDB-lite"/>
    </source>
</evidence>
<accession>A0AAV0V7Z7</accession>
<evidence type="ECO:0000313" key="3">
    <source>
        <dbReference type="Proteomes" id="UP001162029"/>
    </source>
</evidence>
<comment type="caution">
    <text evidence="2">The sequence shown here is derived from an EMBL/GenBank/DDBJ whole genome shotgun (WGS) entry which is preliminary data.</text>
</comment>
<dbReference type="EMBL" id="CANTFM010001780">
    <property type="protein sequence ID" value="CAI5742854.1"/>
    <property type="molecule type" value="Genomic_DNA"/>
</dbReference>
<name>A0AAV0V7Z7_9STRA</name>
<proteinExistence type="predicted"/>
<organism evidence="2 3">
    <name type="scientific">Peronospora destructor</name>
    <dbReference type="NCBI Taxonomy" id="86335"/>
    <lineage>
        <taxon>Eukaryota</taxon>
        <taxon>Sar</taxon>
        <taxon>Stramenopiles</taxon>
        <taxon>Oomycota</taxon>
        <taxon>Peronosporomycetes</taxon>
        <taxon>Peronosporales</taxon>
        <taxon>Peronosporaceae</taxon>
        <taxon>Peronospora</taxon>
    </lineage>
</organism>
<dbReference type="AlphaFoldDB" id="A0AAV0V7Z7"/>
<protein>
    <submittedName>
        <fullName evidence="2">Uncharacterized protein</fullName>
    </submittedName>
</protein>